<accession>A0ABT0CCM1</accession>
<keyword evidence="2" id="KW-1185">Reference proteome</keyword>
<evidence type="ECO:0000313" key="1">
    <source>
        <dbReference type="EMBL" id="MCJ2543542.1"/>
    </source>
</evidence>
<protein>
    <submittedName>
        <fullName evidence="1">URC4/urg3 family protein</fullName>
    </submittedName>
</protein>
<proteinExistence type="predicted"/>
<sequence>MLTGVDLEKRVAYFHTPQAIRDRCKLLFERVLADESEHFQLDLNRLGSVADYVLTTMQTHYPSGDIPFHSRWRHFQVGSGDRPPDDAEGHRLARLENRLKDLDLQQRLRCKWDLTVLSVLLDAGAGSAWVYRDPDSGQRVGRSEGLALASFDWFWRGGLSSDPQFPLQVDAAGLERITLADLAAAFQVGSENPLLGLEGRWHLLQRLARALRAQPQRFGADFPRPGRLWEAIQPESLQGGIQAAQVLRAVLAGFGSIWPGRVSLAGIPLGDVWPYPHLPQTEVGSDWVPFHKLSQWMTYSLLEPLQQEGIPIEGLEELTGLAEYRNGGLFVDLGVIQLKQPEIAQQPYPPGSTVIVEWRALTVILLDQVATLIREKLGCSPQELPLVKILQGGTWTAGRTLAAQLRPGAIPPIQLLSDGTVF</sequence>
<reference evidence="1" key="1">
    <citation type="submission" date="2021-02" db="EMBL/GenBank/DDBJ databases">
        <title>The CRISPR/cas machinery reduction and long-range gene transfer in the hot spring cyanobacterium Synechococcus.</title>
        <authorList>
            <person name="Dvorak P."/>
            <person name="Jahodarova E."/>
            <person name="Hasler P."/>
            <person name="Poulickova A."/>
        </authorList>
    </citation>
    <scope>NUCLEOTIDE SEQUENCE</scope>
    <source>
        <strain evidence="1">Rupite</strain>
    </source>
</reference>
<organism evidence="1 2">
    <name type="scientific">Thermostichus vulcanus str. 'Rupite'</name>
    <dbReference type="NCBI Taxonomy" id="2813851"/>
    <lineage>
        <taxon>Bacteria</taxon>
        <taxon>Bacillati</taxon>
        <taxon>Cyanobacteriota</taxon>
        <taxon>Cyanophyceae</taxon>
        <taxon>Thermostichales</taxon>
        <taxon>Thermostichaceae</taxon>
        <taxon>Thermostichus</taxon>
    </lineage>
</organism>
<dbReference type="EMBL" id="JAFIRA010000030">
    <property type="protein sequence ID" value="MCJ2543542.1"/>
    <property type="molecule type" value="Genomic_DNA"/>
</dbReference>
<dbReference type="PANTHER" id="PTHR31687:SF3">
    <property type="entry name" value="PROTEIN URG3"/>
    <property type="match status" value="1"/>
</dbReference>
<gene>
    <name evidence="1" type="ORF">JX360_11580</name>
</gene>
<dbReference type="InterPro" id="IPR012469">
    <property type="entry name" value="DUF1688"/>
</dbReference>
<dbReference type="RefSeq" id="WP_244350989.1">
    <property type="nucleotide sequence ID" value="NZ_JAFIRA010000030.1"/>
</dbReference>
<comment type="caution">
    <text evidence="1">The sequence shown here is derived from an EMBL/GenBank/DDBJ whole genome shotgun (WGS) entry which is preliminary data.</text>
</comment>
<dbReference type="PANTHER" id="PTHR31687">
    <property type="match status" value="1"/>
</dbReference>
<dbReference type="Pfam" id="PF07958">
    <property type="entry name" value="DUF1688"/>
    <property type="match status" value="1"/>
</dbReference>
<name>A0ABT0CCM1_THEVL</name>
<evidence type="ECO:0000313" key="2">
    <source>
        <dbReference type="Proteomes" id="UP000830835"/>
    </source>
</evidence>
<dbReference type="Proteomes" id="UP000830835">
    <property type="component" value="Unassembled WGS sequence"/>
</dbReference>